<proteinExistence type="predicted"/>
<feature type="compositionally biased region" description="Basic and acidic residues" evidence="1">
    <location>
        <begin position="230"/>
        <end position="246"/>
    </location>
</feature>
<protein>
    <recommendedName>
        <fullName evidence="4">4'-phosphopantetheinyl transferase domain-containing protein</fullName>
    </recommendedName>
</protein>
<reference evidence="2 3" key="1">
    <citation type="submission" date="2017-07" db="EMBL/GenBank/DDBJ databases">
        <title>Genome sequence of the Sordaria macrospora wild type strain R19027.</title>
        <authorList>
            <person name="Nowrousian M."/>
            <person name="Teichert I."/>
            <person name="Kueck U."/>
        </authorList>
    </citation>
    <scope>NUCLEOTIDE SEQUENCE [LARGE SCALE GENOMIC DNA]</scope>
    <source>
        <strain evidence="2 3">R19027</strain>
        <tissue evidence="2">Mycelium</tissue>
    </source>
</reference>
<gene>
    <name evidence="2" type="ORF">SMACR_00760</name>
</gene>
<accession>A0A8S8ZZY8</accession>
<feature type="compositionally biased region" description="Polar residues" evidence="1">
    <location>
        <begin position="293"/>
        <end position="304"/>
    </location>
</feature>
<feature type="compositionally biased region" description="Basic and acidic residues" evidence="1">
    <location>
        <begin position="262"/>
        <end position="281"/>
    </location>
</feature>
<dbReference type="GO" id="GO:0000287">
    <property type="term" value="F:magnesium ion binding"/>
    <property type="evidence" value="ECO:0007669"/>
    <property type="project" value="InterPro"/>
</dbReference>
<feature type="compositionally biased region" description="Low complexity" evidence="1">
    <location>
        <begin position="154"/>
        <end position="179"/>
    </location>
</feature>
<sequence>MASRLIRFPWPMNVGTDICQVSRIQTILSCPTGRGRHLVRRILCEEELKRPSSKLKPYLRAVLKFAKEHDTLKQQGKEIEGFGHGHGKRLEHKWKSQGVDLGEVAAFMAGRFAAKEAAIKAHPHRHLTFHDIIITKAAELDQIERELLQQGLPSTESSSSSASGSGSKTFTGSTTGPTTKVDPKNIIPEDRLFDQQLETIEQRHHVFEGSSKGPTTPVDKDDIMPEDEVFDYKLETDKPGGYDRPKSKSFAGSTKGPTTPVDPRDVMPEDRVFDYKLETDKPNGSNGKPRIFTGSTTGPTTPVDTSDVIPEDQVFDYHLETDKPNGSNGSTQSRSFTGSTTGPTTPVDPRDVMPEDRVFDYKLETDKPDSESNSGANDTTLARRRTTVPQEAAPGRARLGSGPPVAIIRGAKEGAGGDENHQVALISISHDGDYATATCVGFDAGSMVKGGLGWMVSR</sequence>
<evidence type="ECO:0008006" key="4">
    <source>
        <dbReference type="Google" id="ProtNLM"/>
    </source>
</evidence>
<dbReference type="InterPro" id="IPR037143">
    <property type="entry name" value="4-PPantetheinyl_Trfase_dom_sf"/>
</dbReference>
<dbReference type="EMBL" id="NMPR01000019">
    <property type="protein sequence ID" value="KAA8634756.1"/>
    <property type="molecule type" value="Genomic_DNA"/>
</dbReference>
<dbReference type="AlphaFoldDB" id="A0A8S8ZZY8"/>
<dbReference type="SUPFAM" id="SSF56214">
    <property type="entry name" value="4'-phosphopantetheinyl transferase"/>
    <property type="match status" value="1"/>
</dbReference>
<dbReference type="Gene3D" id="3.90.470.20">
    <property type="entry name" value="4'-phosphopantetheinyl transferase domain"/>
    <property type="match status" value="2"/>
</dbReference>
<dbReference type="VEuPathDB" id="FungiDB:SMAC_00760"/>
<feature type="compositionally biased region" description="Polar residues" evidence="1">
    <location>
        <begin position="324"/>
        <end position="334"/>
    </location>
</feature>
<dbReference type="OMA" id="YATATCV"/>
<evidence type="ECO:0000256" key="1">
    <source>
        <dbReference type="SAM" id="MobiDB-lite"/>
    </source>
</evidence>
<feature type="region of interest" description="Disordered" evidence="1">
    <location>
        <begin position="204"/>
        <end position="307"/>
    </location>
</feature>
<dbReference type="GO" id="GO:0008897">
    <property type="term" value="F:holo-[acyl-carrier-protein] synthase activity"/>
    <property type="evidence" value="ECO:0007669"/>
    <property type="project" value="InterPro"/>
</dbReference>
<dbReference type="Proteomes" id="UP000433876">
    <property type="component" value="Unassembled WGS sequence"/>
</dbReference>
<feature type="region of interest" description="Disordered" evidence="1">
    <location>
        <begin position="151"/>
        <end position="185"/>
    </location>
</feature>
<feature type="region of interest" description="Disordered" evidence="1">
    <location>
        <begin position="319"/>
        <end position="404"/>
    </location>
</feature>
<name>A0A8S8ZZY8_SORMA</name>
<feature type="compositionally biased region" description="Low complexity" evidence="1">
    <location>
        <begin position="335"/>
        <end position="345"/>
    </location>
</feature>
<evidence type="ECO:0000313" key="3">
    <source>
        <dbReference type="Proteomes" id="UP000433876"/>
    </source>
</evidence>
<organism evidence="2 3">
    <name type="scientific">Sordaria macrospora</name>
    <dbReference type="NCBI Taxonomy" id="5147"/>
    <lineage>
        <taxon>Eukaryota</taxon>
        <taxon>Fungi</taxon>
        <taxon>Dikarya</taxon>
        <taxon>Ascomycota</taxon>
        <taxon>Pezizomycotina</taxon>
        <taxon>Sordariomycetes</taxon>
        <taxon>Sordariomycetidae</taxon>
        <taxon>Sordariales</taxon>
        <taxon>Sordariaceae</taxon>
        <taxon>Sordaria</taxon>
    </lineage>
</organism>
<feature type="compositionally biased region" description="Polar residues" evidence="1">
    <location>
        <begin position="371"/>
        <end position="380"/>
    </location>
</feature>
<comment type="caution">
    <text evidence="2">The sequence shown here is derived from an EMBL/GenBank/DDBJ whole genome shotgun (WGS) entry which is preliminary data.</text>
</comment>
<feature type="compositionally biased region" description="Basic and acidic residues" evidence="1">
    <location>
        <begin position="348"/>
        <end position="370"/>
    </location>
</feature>
<evidence type="ECO:0000313" key="2">
    <source>
        <dbReference type="EMBL" id="KAA8634756.1"/>
    </source>
</evidence>